<evidence type="ECO:0000256" key="4">
    <source>
        <dbReference type="ARBA" id="ARBA00022692"/>
    </source>
</evidence>
<name>A0ABT0L9H4_9GAMM</name>
<feature type="transmembrane region" description="Helical" evidence="7">
    <location>
        <begin position="323"/>
        <end position="347"/>
    </location>
</feature>
<dbReference type="EMBL" id="JAKIKS010000012">
    <property type="protein sequence ID" value="MCL1123801.1"/>
    <property type="molecule type" value="Genomic_DNA"/>
</dbReference>
<keyword evidence="6 7" id="KW-0472">Membrane</keyword>
<evidence type="ECO:0000256" key="1">
    <source>
        <dbReference type="ARBA" id="ARBA00004651"/>
    </source>
</evidence>
<evidence type="ECO:0000256" key="2">
    <source>
        <dbReference type="ARBA" id="ARBA00022448"/>
    </source>
</evidence>
<proteinExistence type="predicted"/>
<keyword evidence="3" id="KW-1003">Cell membrane</keyword>
<dbReference type="PANTHER" id="PTHR42865">
    <property type="entry name" value="PROTON/GLUTAMATE-ASPARTATE SYMPORTER"/>
    <property type="match status" value="1"/>
</dbReference>
<dbReference type="RefSeq" id="WP_248939087.1">
    <property type="nucleotide sequence ID" value="NZ_JAKIKS010000012.1"/>
</dbReference>
<sequence length="414" mass="43738">MRLLDVFTNYRSSIILILALAIGAMVGIYFPELAHSVAPIGNIFINLLFMIVVPLVSLSVTSSIASMTDLKKLGIILLAVILVSAIMAIIPSLTMISLATLFNPAQGVTLTLSEPMNTGGGHMDFVKMLTTNDFVGLLSKSNILALVIMSIIAGVAIGQSGEHGRKVAAMLHSLNVVIMKIVSMIMIVAPIGLGCYFASTMANQDPELLTSFARAILLFLVTALIYFIFGSTFYAAIAGGRPAIASFWRNVFPSAATALGTSSSLASLPVNLRSAQKMGLKEEIADICLPLLVNINKGGAAMTASLKIVFIYAVLGLDFTPEVFFITLLLATLYAVIVSGVPGGAFLGEIFIVTSLGLPMEVIPMLVVIGATTDAMATVINVTHDLSATQLIEKIVGKRLTFHTDNDKDPAALS</sequence>
<dbReference type="Proteomes" id="UP001203423">
    <property type="component" value="Unassembled WGS sequence"/>
</dbReference>
<dbReference type="Gene3D" id="1.10.3860.10">
    <property type="entry name" value="Sodium:dicarboxylate symporter"/>
    <property type="match status" value="1"/>
</dbReference>
<keyword evidence="2" id="KW-0813">Transport</keyword>
<reference evidence="8 9" key="1">
    <citation type="submission" date="2022-01" db="EMBL/GenBank/DDBJ databases">
        <title>Whole genome-based taxonomy of the Shewanellaceae.</title>
        <authorList>
            <person name="Martin-Rodriguez A.J."/>
        </authorList>
    </citation>
    <scope>NUCLEOTIDE SEQUENCE [LARGE SCALE GENOMIC DNA]</scope>
    <source>
        <strain evidence="8 9">DSM 17177</strain>
    </source>
</reference>
<dbReference type="PRINTS" id="PR00173">
    <property type="entry name" value="EDTRNSPORT"/>
</dbReference>
<keyword evidence="4 7" id="KW-0812">Transmembrane</keyword>
<keyword evidence="9" id="KW-1185">Reference proteome</keyword>
<dbReference type="SUPFAM" id="SSF118215">
    <property type="entry name" value="Proton glutamate symport protein"/>
    <property type="match status" value="1"/>
</dbReference>
<evidence type="ECO:0000313" key="9">
    <source>
        <dbReference type="Proteomes" id="UP001203423"/>
    </source>
</evidence>
<accession>A0ABT0L9H4</accession>
<feature type="transmembrane region" description="Helical" evidence="7">
    <location>
        <begin position="73"/>
        <end position="102"/>
    </location>
</feature>
<dbReference type="PANTHER" id="PTHR42865:SF7">
    <property type="entry name" value="PROTON_GLUTAMATE-ASPARTATE SYMPORTER"/>
    <property type="match status" value="1"/>
</dbReference>
<gene>
    <name evidence="8" type="ORF">L2764_04700</name>
</gene>
<feature type="transmembrane region" description="Helical" evidence="7">
    <location>
        <begin position="177"/>
        <end position="199"/>
    </location>
</feature>
<evidence type="ECO:0000256" key="3">
    <source>
        <dbReference type="ARBA" id="ARBA00022475"/>
    </source>
</evidence>
<organism evidence="8 9">
    <name type="scientific">Shewanella surugensis</name>
    <dbReference type="NCBI Taxonomy" id="212020"/>
    <lineage>
        <taxon>Bacteria</taxon>
        <taxon>Pseudomonadati</taxon>
        <taxon>Pseudomonadota</taxon>
        <taxon>Gammaproteobacteria</taxon>
        <taxon>Alteromonadales</taxon>
        <taxon>Shewanellaceae</taxon>
        <taxon>Shewanella</taxon>
    </lineage>
</organism>
<feature type="transmembrane region" description="Helical" evidence="7">
    <location>
        <begin position="299"/>
        <end position="317"/>
    </location>
</feature>
<comment type="caution">
    <text evidence="8">The sequence shown here is derived from an EMBL/GenBank/DDBJ whole genome shotgun (WGS) entry which is preliminary data.</text>
</comment>
<feature type="transmembrane region" description="Helical" evidence="7">
    <location>
        <begin position="12"/>
        <end position="31"/>
    </location>
</feature>
<feature type="transmembrane region" description="Helical" evidence="7">
    <location>
        <begin position="211"/>
        <end position="237"/>
    </location>
</feature>
<feature type="transmembrane region" description="Helical" evidence="7">
    <location>
        <begin position="134"/>
        <end position="157"/>
    </location>
</feature>
<protein>
    <submittedName>
        <fullName evidence="8">Dicarboxylate/amino acid:cation symporter</fullName>
    </submittedName>
</protein>
<comment type="subcellular location">
    <subcellularLocation>
        <location evidence="1">Cell membrane</location>
        <topology evidence="1">Multi-pass membrane protein</topology>
    </subcellularLocation>
</comment>
<keyword evidence="5 7" id="KW-1133">Transmembrane helix</keyword>
<evidence type="ECO:0000256" key="5">
    <source>
        <dbReference type="ARBA" id="ARBA00022989"/>
    </source>
</evidence>
<evidence type="ECO:0000256" key="6">
    <source>
        <dbReference type="ARBA" id="ARBA00023136"/>
    </source>
</evidence>
<dbReference type="InterPro" id="IPR036458">
    <property type="entry name" value="Na:dicarbo_symporter_sf"/>
</dbReference>
<evidence type="ECO:0000256" key="7">
    <source>
        <dbReference type="SAM" id="Phobius"/>
    </source>
</evidence>
<feature type="transmembrane region" description="Helical" evidence="7">
    <location>
        <begin position="43"/>
        <end position="61"/>
    </location>
</feature>
<evidence type="ECO:0000313" key="8">
    <source>
        <dbReference type="EMBL" id="MCL1123801.1"/>
    </source>
</evidence>
<dbReference type="InterPro" id="IPR001991">
    <property type="entry name" value="Na-dicarboxylate_symporter"/>
</dbReference>
<dbReference type="Pfam" id="PF00375">
    <property type="entry name" value="SDF"/>
    <property type="match status" value="1"/>
</dbReference>